<reference evidence="3 4" key="1">
    <citation type="submission" date="2024-10" db="EMBL/GenBank/DDBJ databases">
        <title>The Natural Products Discovery Center: Release of the First 8490 Sequenced Strains for Exploring Actinobacteria Biosynthetic Diversity.</title>
        <authorList>
            <person name="Kalkreuter E."/>
            <person name="Kautsar S.A."/>
            <person name="Yang D."/>
            <person name="Bader C.D."/>
            <person name="Teijaro C.N."/>
            <person name="Fluegel L."/>
            <person name="Davis C.M."/>
            <person name="Simpson J.R."/>
            <person name="Lauterbach L."/>
            <person name="Steele A.D."/>
            <person name="Gui C."/>
            <person name="Meng S."/>
            <person name="Li G."/>
            <person name="Viehrig K."/>
            <person name="Ye F."/>
            <person name="Su P."/>
            <person name="Kiefer A.F."/>
            <person name="Nichols A."/>
            <person name="Cepeda A.J."/>
            <person name="Yan W."/>
            <person name="Fan B."/>
            <person name="Jiang Y."/>
            <person name="Adhikari A."/>
            <person name="Zheng C.-J."/>
            <person name="Schuster L."/>
            <person name="Cowan T.M."/>
            <person name="Smanski M.J."/>
            <person name="Chevrette M.G."/>
            <person name="De Carvalho L.P.S."/>
            <person name="Shen B."/>
        </authorList>
    </citation>
    <scope>NUCLEOTIDE SEQUENCE [LARGE SCALE GENOMIC DNA]</scope>
    <source>
        <strain evidence="3 4">NPDC048320</strain>
    </source>
</reference>
<evidence type="ECO:0000313" key="3">
    <source>
        <dbReference type="EMBL" id="MFG3011093.1"/>
    </source>
</evidence>
<evidence type="ECO:0000313" key="4">
    <source>
        <dbReference type="Proteomes" id="UP001604267"/>
    </source>
</evidence>
<feature type="compositionally biased region" description="Low complexity" evidence="1">
    <location>
        <begin position="22"/>
        <end position="33"/>
    </location>
</feature>
<gene>
    <name evidence="3" type="ORF">ACGFZB_11635</name>
</gene>
<feature type="transmembrane region" description="Helical" evidence="2">
    <location>
        <begin position="121"/>
        <end position="149"/>
    </location>
</feature>
<feature type="transmembrane region" description="Helical" evidence="2">
    <location>
        <begin position="83"/>
        <end position="100"/>
    </location>
</feature>
<keyword evidence="4" id="KW-1185">Reference proteome</keyword>
<dbReference type="EMBL" id="JBICYV010000005">
    <property type="protein sequence ID" value="MFG3011093.1"/>
    <property type="molecule type" value="Genomic_DNA"/>
</dbReference>
<protein>
    <recommendedName>
        <fullName evidence="5">ABC transporter permease</fullName>
    </recommendedName>
</protein>
<accession>A0ABW7B4R2</accession>
<feature type="transmembrane region" description="Helical" evidence="2">
    <location>
        <begin position="232"/>
        <end position="251"/>
    </location>
</feature>
<dbReference type="Proteomes" id="UP001604267">
    <property type="component" value="Unassembled WGS sequence"/>
</dbReference>
<keyword evidence="2" id="KW-0812">Transmembrane</keyword>
<sequence length="464" mass="48872">MTRAAHPTDTVDPADPKPTNPTDPTDPTAAPARAPHPLRAEALRGFAPWAGAAVLLSFGAMLAGTADRWQGGWAETATETHTAMLITLPLAAAAGCWQGGRERRRRTEELWRTTVRPPLARLLAAALPVALWVAAGYLVTAALALLATWPYAQGDHPHPALLPGDTVAMAAGALAGHVLGRTVPTRLAAPLLAMAGYVGLGVLSADGPDVGRPLSPATSLAVGELPVWWQPWAMAVWTGGLACAAVLAYAARSRVTALLPLAAALAAGALLVQAGDGLWHTDPLARRQVCDTSTTPAVCVNARYAGMLPQVGDALSGVTGKLAGVRNLPARWADHDGALRADEARLPAVTPLGWSAVRGRLTDPEQFAWEAVAALEGDDCPERTLTARVLGADDAVEHYLAPTRVRKALDEDDARGDRTRRAELRERRALRARLAGMAEDERRDWLSAYFAARTACDPKGVPAL</sequence>
<feature type="transmembrane region" description="Helical" evidence="2">
    <location>
        <begin position="258"/>
        <end position="279"/>
    </location>
</feature>
<keyword evidence="2" id="KW-1133">Transmembrane helix</keyword>
<name>A0ABW7B4R2_9ACTN</name>
<evidence type="ECO:0008006" key="5">
    <source>
        <dbReference type="Google" id="ProtNLM"/>
    </source>
</evidence>
<feature type="transmembrane region" description="Helical" evidence="2">
    <location>
        <begin position="187"/>
        <end position="205"/>
    </location>
</feature>
<evidence type="ECO:0000256" key="1">
    <source>
        <dbReference type="SAM" id="MobiDB-lite"/>
    </source>
</evidence>
<feature type="transmembrane region" description="Helical" evidence="2">
    <location>
        <begin position="46"/>
        <end position="63"/>
    </location>
</feature>
<proteinExistence type="predicted"/>
<feature type="region of interest" description="Disordered" evidence="1">
    <location>
        <begin position="1"/>
        <end position="33"/>
    </location>
</feature>
<dbReference type="RefSeq" id="WP_392817341.1">
    <property type="nucleotide sequence ID" value="NZ_JBICYV010000005.1"/>
</dbReference>
<organism evidence="3 4">
    <name type="scientific">Streptomyces cinerochromogenes</name>
    <dbReference type="NCBI Taxonomy" id="66422"/>
    <lineage>
        <taxon>Bacteria</taxon>
        <taxon>Bacillati</taxon>
        <taxon>Actinomycetota</taxon>
        <taxon>Actinomycetes</taxon>
        <taxon>Kitasatosporales</taxon>
        <taxon>Streptomycetaceae</taxon>
        <taxon>Streptomyces</taxon>
    </lineage>
</organism>
<feature type="transmembrane region" description="Helical" evidence="2">
    <location>
        <begin position="161"/>
        <end position="180"/>
    </location>
</feature>
<evidence type="ECO:0000256" key="2">
    <source>
        <dbReference type="SAM" id="Phobius"/>
    </source>
</evidence>
<comment type="caution">
    <text evidence="3">The sequence shown here is derived from an EMBL/GenBank/DDBJ whole genome shotgun (WGS) entry which is preliminary data.</text>
</comment>
<keyword evidence="2" id="KW-0472">Membrane</keyword>